<accession>H3BZH4</accession>
<dbReference type="Ensembl" id="ENSTNIT00000003351.1">
    <property type="protein sequence ID" value="ENSTNIP00000001390.1"/>
    <property type="gene ID" value="ENSTNIG00000000554.1"/>
</dbReference>
<evidence type="ECO:0000256" key="1">
    <source>
        <dbReference type="SAM" id="MobiDB-lite"/>
    </source>
</evidence>
<dbReference type="HOGENOM" id="CLU_2190076_0_0_1"/>
<reference evidence="3" key="1">
    <citation type="journal article" date="2004" name="Nature">
        <title>Genome duplication in the teleost fish Tetraodon nigroviridis reveals the early vertebrate proto-karyotype.</title>
        <authorList>
            <person name="Jaillon O."/>
            <person name="Aury J.-M."/>
            <person name="Brunet F."/>
            <person name="Petit J.-L."/>
            <person name="Stange-Thomann N."/>
            <person name="Mauceli E."/>
            <person name="Bouneau L."/>
            <person name="Fischer C."/>
            <person name="Ozouf-Costaz C."/>
            <person name="Bernot A."/>
            <person name="Nicaud S."/>
            <person name="Jaffe D."/>
            <person name="Fisher S."/>
            <person name="Lutfalla G."/>
            <person name="Dossat C."/>
            <person name="Segurens B."/>
            <person name="Dasilva C."/>
            <person name="Salanoubat M."/>
            <person name="Levy M."/>
            <person name="Boudet N."/>
            <person name="Castellano S."/>
            <person name="Anthouard V."/>
            <person name="Jubin C."/>
            <person name="Castelli V."/>
            <person name="Katinka M."/>
            <person name="Vacherie B."/>
            <person name="Biemont C."/>
            <person name="Skalli Z."/>
            <person name="Cattolico L."/>
            <person name="Poulain J."/>
            <person name="De Berardinis V."/>
            <person name="Cruaud C."/>
            <person name="Duprat S."/>
            <person name="Brottier P."/>
            <person name="Coutanceau J.-P."/>
            <person name="Gouzy J."/>
            <person name="Parra G."/>
            <person name="Lardier G."/>
            <person name="Chapple C."/>
            <person name="McKernan K.J."/>
            <person name="McEwan P."/>
            <person name="Bosak S."/>
            <person name="Kellis M."/>
            <person name="Volff J.-N."/>
            <person name="Guigo R."/>
            <person name="Zody M.C."/>
            <person name="Mesirov J."/>
            <person name="Lindblad-Toh K."/>
            <person name="Birren B."/>
            <person name="Nusbaum C."/>
            <person name="Kahn D."/>
            <person name="Robinson-Rechavi M."/>
            <person name="Laudet V."/>
            <person name="Schachter V."/>
            <person name="Quetier F."/>
            <person name="Saurin W."/>
            <person name="Scarpelli C."/>
            <person name="Wincker P."/>
            <person name="Lander E.S."/>
            <person name="Weissenbach J."/>
            <person name="Roest Crollius H."/>
        </authorList>
    </citation>
    <scope>NUCLEOTIDE SEQUENCE [LARGE SCALE GENOMIC DNA]</scope>
</reference>
<proteinExistence type="predicted"/>
<evidence type="ECO:0000313" key="3">
    <source>
        <dbReference type="Proteomes" id="UP000007303"/>
    </source>
</evidence>
<protein>
    <submittedName>
        <fullName evidence="2">Uncharacterized protein</fullName>
    </submittedName>
</protein>
<reference evidence="2" key="3">
    <citation type="submission" date="2025-09" db="UniProtKB">
        <authorList>
            <consortium name="Ensembl"/>
        </authorList>
    </citation>
    <scope>IDENTIFICATION</scope>
</reference>
<reference evidence="2" key="2">
    <citation type="submission" date="2025-08" db="UniProtKB">
        <authorList>
            <consortium name="Ensembl"/>
        </authorList>
    </citation>
    <scope>IDENTIFICATION</scope>
</reference>
<evidence type="ECO:0000313" key="2">
    <source>
        <dbReference type="Ensembl" id="ENSTNIP00000001390.1"/>
    </source>
</evidence>
<name>H3BZH4_TETNG</name>
<feature type="region of interest" description="Disordered" evidence="1">
    <location>
        <begin position="38"/>
        <end position="73"/>
    </location>
</feature>
<dbReference type="AlphaFoldDB" id="H3BZH4"/>
<sequence>GSNEEPYANIWEEISNVNTAVPKSEEFKTFTLSKVSFKRKNATEDEEKSPLNQEEKPFRPNISSHKKSSVSSKIRTALQKARKKMKTWLRRVYTRRNLIWKLQAAQGLH</sequence>
<dbReference type="InParanoid" id="H3BZH4"/>
<organism evidence="2 3">
    <name type="scientific">Tetraodon nigroviridis</name>
    <name type="common">Spotted green pufferfish</name>
    <name type="synonym">Chelonodon nigroviridis</name>
    <dbReference type="NCBI Taxonomy" id="99883"/>
    <lineage>
        <taxon>Eukaryota</taxon>
        <taxon>Metazoa</taxon>
        <taxon>Chordata</taxon>
        <taxon>Craniata</taxon>
        <taxon>Vertebrata</taxon>
        <taxon>Euteleostomi</taxon>
        <taxon>Actinopterygii</taxon>
        <taxon>Neopterygii</taxon>
        <taxon>Teleostei</taxon>
        <taxon>Neoteleostei</taxon>
        <taxon>Acanthomorphata</taxon>
        <taxon>Eupercaria</taxon>
        <taxon>Tetraodontiformes</taxon>
        <taxon>Tetradontoidea</taxon>
        <taxon>Tetraodontidae</taxon>
        <taxon>Tetraodon</taxon>
    </lineage>
</organism>
<keyword evidence="3" id="KW-1185">Reference proteome</keyword>
<dbReference type="Proteomes" id="UP000007303">
    <property type="component" value="Unassembled WGS sequence"/>
</dbReference>